<dbReference type="InterPro" id="IPR029063">
    <property type="entry name" value="SAM-dependent_MTases_sf"/>
</dbReference>
<dbReference type="GO" id="GO:0008757">
    <property type="term" value="F:S-adenosylmethionine-dependent methyltransferase activity"/>
    <property type="evidence" value="ECO:0007669"/>
    <property type="project" value="InterPro"/>
</dbReference>
<evidence type="ECO:0000313" key="3">
    <source>
        <dbReference type="Proteomes" id="UP000294820"/>
    </source>
</evidence>
<dbReference type="Gene3D" id="3.40.50.150">
    <property type="entry name" value="Vaccinia Virus protein VP39"/>
    <property type="match status" value="1"/>
</dbReference>
<dbReference type="Pfam" id="PF08241">
    <property type="entry name" value="Methyltransf_11"/>
    <property type="match status" value="1"/>
</dbReference>
<protein>
    <submittedName>
        <fullName evidence="2">FIG005121: SAM-dependent methyltransferase</fullName>
        <ecNumber evidence="2">2.1.1.-</ecNumber>
    </submittedName>
</protein>
<dbReference type="SUPFAM" id="SSF53335">
    <property type="entry name" value="S-adenosyl-L-methionine-dependent methyltransferases"/>
    <property type="match status" value="1"/>
</dbReference>
<keyword evidence="3" id="KW-1185">Reference proteome</keyword>
<accession>A0A375A7E0</accession>
<name>A0A375A7E0_9GAMM</name>
<reference evidence="2 3" key="1">
    <citation type="submission" date="2016-09" db="EMBL/GenBank/DDBJ databases">
        <authorList>
            <person name="Reverchon S."/>
            <person name="Nasser W."/>
            <person name="Leonard S."/>
            <person name="Brochier C."/>
            <person name="Duprey A."/>
        </authorList>
    </citation>
    <scope>NUCLEOTIDE SEQUENCE [LARGE SCALE GENOMIC DNA]</scope>
    <source>
        <strain evidence="2 3">174/2</strain>
    </source>
</reference>
<evidence type="ECO:0000313" key="2">
    <source>
        <dbReference type="EMBL" id="SLM62028.1"/>
    </source>
</evidence>
<keyword evidence="2" id="KW-0808">Transferase</keyword>
<keyword evidence="2" id="KW-0489">Methyltransferase</keyword>
<gene>
    <name evidence="2" type="primary">yafS</name>
    <name evidence="2" type="ORF">DAQ1742_00988</name>
</gene>
<dbReference type="InterPro" id="IPR013216">
    <property type="entry name" value="Methyltransf_11"/>
</dbReference>
<organism evidence="2 3">
    <name type="scientific">Dickeya aquatica</name>
    <dbReference type="NCBI Taxonomy" id="1401087"/>
    <lineage>
        <taxon>Bacteria</taxon>
        <taxon>Pseudomonadati</taxon>
        <taxon>Pseudomonadota</taxon>
        <taxon>Gammaproteobacteria</taxon>
        <taxon>Enterobacterales</taxon>
        <taxon>Pectobacteriaceae</taxon>
        <taxon>Dickeya</taxon>
    </lineage>
</organism>
<dbReference type="AlphaFoldDB" id="A0A375A7E0"/>
<dbReference type="RefSeq" id="WP_035343709.1">
    <property type="nucleotide sequence ID" value="NZ_LT615367.1"/>
</dbReference>
<evidence type="ECO:0000259" key="1">
    <source>
        <dbReference type="Pfam" id="PF08241"/>
    </source>
</evidence>
<dbReference type="KEGG" id="daq:DAQ1742_00988"/>
<sequence>MKPAQISQKIVTPDSWEHIPWGEHYRHTLNESLVPWWSKIFGFHLLKIGALSYAVDSQMCTIPHQINVGQMLHDAHVIASPCQLPFAEKSVDACLLAHVLSYSSDPHRVIREVDRILINDGWMILSGFNPVSLIGLGRLLPGIRKRQPYCSRMFSQMRVMDWLSLLNYEVLYHGSLQVLPWRVPDQGQWNNTLPFLGCLSLIVARKRTIPLTMTPMKARLRQSSLHRPLGVMKSYHPRQDK</sequence>
<feature type="domain" description="Methyltransferase type 11" evidence="1">
    <location>
        <begin position="77"/>
        <end position="125"/>
    </location>
</feature>
<dbReference type="EC" id="2.1.1.-" evidence="2"/>
<dbReference type="PANTHER" id="PTHR43036:SF2">
    <property type="entry name" value="OS04G0481300 PROTEIN"/>
    <property type="match status" value="1"/>
</dbReference>
<proteinExistence type="predicted"/>
<dbReference type="Proteomes" id="UP000294820">
    <property type="component" value="Chromosome 1"/>
</dbReference>
<dbReference type="EMBL" id="LT615367">
    <property type="protein sequence ID" value="SLM62028.1"/>
    <property type="molecule type" value="Genomic_DNA"/>
</dbReference>
<dbReference type="GO" id="GO:0032259">
    <property type="term" value="P:methylation"/>
    <property type="evidence" value="ECO:0007669"/>
    <property type="project" value="UniProtKB-KW"/>
</dbReference>
<dbReference type="PANTHER" id="PTHR43036">
    <property type="entry name" value="OSJNBB0011N17.9 PROTEIN"/>
    <property type="match status" value="1"/>
</dbReference>